<dbReference type="InterPro" id="IPR036890">
    <property type="entry name" value="HATPase_C_sf"/>
</dbReference>
<dbReference type="PANTHER" id="PTHR34220">
    <property type="entry name" value="SENSOR HISTIDINE KINASE YPDA"/>
    <property type="match status" value="1"/>
</dbReference>
<protein>
    <submittedName>
        <fullName evidence="4">Two-component system sensor histidine kinase YesM</fullName>
        <ecNumber evidence="4">2.7.13.3</ecNumber>
    </submittedName>
</protein>
<keyword evidence="1" id="KW-0812">Transmembrane</keyword>
<keyword evidence="1" id="KW-1133">Transmembrane helix</keyword>
<dbReference type="Pfam" id="PF02518">
    <property type="entry name" value="HATPase_c"/>
    <property type="match status" value="1"/>
</dbReference>
<reference evidence="4 5" key="1">
    <citation type="submission" date="2020-08" db="EMBL/GenBank/DDBJ databases">
        <title>Genomic Encyclopedia of Type Strains, Phase IV (KMG-IV): sequencing the most valuable type-strain genomes for metagenomic binning, comparative biology and taxonomic classification.</title>
        <authorList>
            <person name="Goeker M."/>
        </authorList>
    </citation>
    <scope>NUCLEOTIDE SEQUENCE [LARGE SCALE GENOMIC DNA]</scope>
    <source>
        <strain evidence="4 5">DSM 106146</strain>
    </source>
</reference>
<keyword evidence="4" id="KW-0418">Kinase</keyword>
<proteinExistence type="predicted"/>
<evidence type="ECO:0000313" key="4">
    <source>
        <dbReference type="EMBL" id="MBB5263287.1"/>
    </source>
</evidence>
<dbReference type="EC" id="2.7.13.3" evidence="4"/>
<dbReference type="Gene3D" id="3.30.565.10">
    <property type="entry name" value="Histidine kinase-like ATPase, C-terminal domain"/>
    <property type="match status" value="1"/>
</dbReference>
<comment type="caution">
    <text evidence="4">The sequence shown here is derived from an EMBL/GenBank/DDBJ whole genome shotgun (WGS) entry which is preliminary data.</text>
</comment>
<feature type="domain" description="Signal transduction histidine kinase internal region" evidence="3">
    <location>
        <begin position="125"/>
        <end position="203"/>
    </location>
</feature>
<evidence type="ECO:0000259" key="3">
    <source>
        <dbReference type="Pfam" id="PF06580"/>
    </source>
</evidence>
<dbReference type="InterPro" id="IPR050640">
    <property type="entry name" value="Bact_2-comp_sensor_kinase"/>
</dbReference>
<name>A0A7W8M468_9FIRM</name>
<evidence type="ECO:0000313" key="5">
    <source>
        <dbReference type="Proteomes" id="UP000543642"/>
    </source>
</evidence>
<feature type="transmembrane region" description="Helical" evidence="1">
    <location>
        <begin position="40"/>
        <end position="61"/>
    </location>
</feature>
<dbReference type="Proteomes" id="UP000543642">
    <property type="component" value="Unassembled WGS sequence"/>
</dbReference>
<dbReference type="Pfam" id="PF06580">
    <property type="entry name" value="His_kinase"/>
    <property type="match status" value="1"/>
</dbReference>
<keyword evidence="4" id="KW-0808">Transferase</keyword>
<keyword evidence="1" id="KW-0472">Membrane</keyword>
<dbReference type="EMBL" id="JACHFW010000001">
    <property type="protein sequence ID" value="MBB5263287.1"/>
    <property type="molecule type" value="Genomic_DNA"/>
</dbReference>
<dbReference type="RefSeq" id="WP_183770865.1">
    <property type="nucleotide sequence ID" value="NZ_JACHFW010000001.1"/>
</dbReference>
<sequence>MSKRIFKPGKNTFGIIFSGIILVGVFVFISPFLYAHMNSLVYWVVVIAVMAAVLGMCLLFYRTVYLPFLNLERRIQMLQVSDGDDVSDMFSDTDSVLERIDDLIKLKQNEMEREQARILMEEKMKYAELQNQINPHFLYNTLENIRGQAIIDDNMVIAEMTEALSKYFRYNISKDNDIVKLAQELENIETYVKIQQYRFNGRFDFRIINHDQTDVVFRCMIPKLTLQPIVENAIFHGMENKIQKGHIVVHVDLSGEHVAVIVADDGVGMDEETLTRLQEKLKTPPSAGRWKDSGSDGIAMSNINARLKLLYGPEYGLNVSSIKNVGTQVELILPLKTGKG</sequence>
<feature type="domain" description="Histidine kinase/HSP90-like ATPase" evidence="2">
    <location>
        <begin position="226"/>
        <end position="336"/>
    </location>
</feature>
<evidence type="ECO:0000256" key="1">
    <source>
        <dbReference type="SAM" id="Phobius"/>
    </source>
</evidence>
<evidence type="ECO:0000259" key="2">
    <source>
        <dbReference type="Pfam" id="PF02518"/>
    </source>
</evidence>
<dbReference type="GO" id="GO:0016020">
    <property type="term" value="C:membrane"/>
    <property type="evidence" value="ECO:0007669"/>
    <property type="project" value="InterPro"/>
</dbReference>
<feature type="transmembrane region" description="Helical" evidence="1">
    <location>
        <begin position="12"/>
        <end position="34"/>
    </location>
</feature>
<dbReference type="GO" id="GO:0000155">
    <property type="term" value="F:phosphorelay sensor kinase activity"/>
    <property type="evidence" value="ECO:0007669"/>
    <property type="project" value="InterPro"/>
</dbReference>
<dbReference type="InterPro" id="IPR010559">
    <property type="entry name" value="Sig_transdc_His_kin_internal"/>
</dbReference>
<accession>A0A7W8M468</accession>
<gene>
    <name evidence="4" type="ORF">HNP82_000381</name>
</gene>
<dbReference type="AlphaFoldDB" id="A0A7W8M468"/>
<keyword evidence="5" id="KW-1185">Reference proteome</keyword>
<dbReference type="InterPro" id="IPR003594">
    <property type="entry name" value="HATPase_dom"/>
</dbReference>
<dbReference type="PANTHER" id="PTHR34220:SF7">
    <property type="entry name" value="SENSOR HISTIDINE KINASE YPDA"/>
    <property type="match status" value="1"/>
</dbReference>
<organism evidence="4 5">
    <name type="scientific">Catenibacillus scindens</name>
    <dbReference type="NCBI Taxonomy" id="673271"/>
    <lineage>
        <taxon>Bacteria</taxon>
        <taxon>Bacillati</taxon>
        <taxon>Bacillota</taxon>
        <taxon>Clostridia</taxon>
        <taxon>Lachnospirales</taxon>
        <taxon>Lachnospiraceae</taxon>
        <taxon>Catenibacillus</taxon>
    </lineage>
</organism>
<dbReference type="SUPFAM" id="SSF55874">
    <property type="entry name" value="ATPase domain of HSP90 chaperone/DNA topoisomerase II/histidine kinase"/>
    <property type="match status" value="1"/>
</dbReference>